<evidence type="ECO:0000313" key="4">
    <source>
        <dbReference type="EMBL" id="KWX09291.1"/>
    </source>
</evidence>
<evidence type="ECO:0000313" key="3">
    <source>
        <dbReference type="EMBL" id="KWX05669.1"/>
    </source>
</evidence>
<dbReference type="PATRIC" id="fig|1469144.10.peg.2627"/>
<feature type="region of interest" description="Disordered" evidence="1">
    <location>
        <begin position="55"/>
        <end position="106"/>
    </location>
</feature>
<dbReference type="EMBL" id="LAXD01000001">
    <property type="protein sequence ID" value="KWX01395.1"/>
    <property type="molecule type" value="Genomic_DNA"/>
</dbReference>
<sequence length="146" mass="15470">MRWSAVRHDLIVMAALDRWNGSMLMPRSLLLRAPALLAVLGLFGLLTSGFEPVERGTPATEVSRGPAVTASPQGMAVSRHDPGEHVTPPRQSSFPARPHAPVSLPSQPAVAGIQAHGFPIVSPGPVALLGSDIAVWRRDRAPPATR</sequence>
<keyword evidence="5" id="KW-1185">Reference proteome</keyword>
<dbReference type="Proteomes" id="UP000070598">
    <property type="component" value="Unassembled WGS sequence"/>
</dbReference>
<dbReference type="Proteomes" id="UP000070659">
    <property type="component" value="Unassembled WGS sequence"/>
</dbReference>
<name>A0A132MU22_9ACTN</name>
<reference evidence="5" key="4">
    <citation type="submission" date="2015-04" db="EMBL/GenBank/DDBJ databases">
        <title>Physiological reanalysis, assessment of diazotrophy, and genome sequences of multiple isolates of Streptomyces thermoautotrophicus.</title>
        <authorList>
            <person name="MacKellar D.C."/>
            <person name="Lieber L."/>
            <person name="Norman J."/>
            <person name="Bolger A."/>
            <person name="Tobin C."/>
            <person name="Murray J.W."/>
            <person name="Chang R."/>
            <person name="Ford T."/>
            <person name="Nguyen P.Q."/>
            <person name="Woodward J."/>
            <person name="Permingeat H."/>
            <person name="Joshi N.S."/>
            <person name="Silver P.A."/>
            <person name="Usadel B."/>
            <person name="Rutherford A.W."/>
            <person name="Friesen M."/>
            <person name="Prell J."/>
        </authorList>
    </citation>
    <scope>NUCLEOTIDE SEQUENCE [LARGE SCALE GENOMIC DNA]</scope>
    <source>
        <strain evidence="5">H1</strain>
    </source>
</reference>
<reference evidence="6" key="2">
    <citation type="submission" date="2015-02" db="EMBL/GenBank/DDBJ databases">
        <title>Physiological reanalysis, assessment of diazotrophy, and genome sequences of multiple isolates of Streptomyces thermoautotrophicus.</title>
        <authorList>
            <person name="MacKellar D.C."/>
            <person name="Lieber L."/>
            <person name="Norman J."/>
            <person name="Bolger A."/>
            <person name="Tobin C."/>
            <person name="Murray J.W."/>
            <person name="Friesen M."/>
            <person name="Prell J."/>
        </authorList>
    </citation>
    <scope>NUCLEOTIDE SEQUENCE [LARGE SCALE GENOMIC DNA]</scope>
    <source>
        <strain evidence="6">UBT1</strain>
    </source>
</reference>
<evidence type="ECO:0000313" key="6">
    <source>
        <dbReference type="Proteomes" id="UP000070598"/>
    </source>
</evidence>
<proteinExistence type="predicted"/>
<evidence type="ECO:0000313" key="2">
    <source>
        <dbReference type="EMBL" id="KWX01395.1"/>
    </source>
</evidence>
<protein>
    <submittedName>
        <fullName evidence="2">Uncharacterized protein</fullName>
    </submittedName>
</protein>
<accession>A0A132MU22</accession>
<reference evidence="3 7" key="1">
    <citation type="submission" date="2015-02" db="EMBL/GenBank/DDBJ databases">
        <title>Physiological reanalysis, assessment of diazotrophy, and genome sequences of multiple isolates of Streptomyces thermoautotrophicus.</title>
        <authorList>
            <person name="MacKellar D.C."/>
            <person name="Lieber L."/>
            <person name="Norman J."/>
            <person name="Bolger A."/>
            <person name="Tobin C."/>
            <person name="Murray J.W."/>
            <person name="Prell J."/>
        </authorList>
    </citation>
    <scope>NUCLEOTIDE SEQUENCE [LARGE SCALE GENOMIC DNA]</scope>
    <source>
        <strain evidence="3 7">UBT1</strain>
    </source>
</reference>
<evidence type="ECO:0000256" key="1">
    <source>
        <dbReference type="SAM" id="MobiDB-lite"/>
    </source>
</evidence>
<gene>
    <name evidence="2" type="ORF">LI90_2423</name>
    <name evidence="3" type="ORF">TH66_01010</name>
    <name evidence="4" type="ORF">TR74_10465</name>
</gene>
<dbReference type="STRING" id="1469144.LI90_2423"/>
<organism evidence="2 5">
    <name type="scientific">Carbonactinospora thermoautotrophica</name>
    <dbReference type="NCBI Taxonomy" id="1469144"/>
    <lineage>
        <taxon>Bacteria</taxon>
        <taxon>Bacillati</taxon>
        <taxon>Actinomycetota</taxon>
        <taxon>Actinomycetes</taxon>
        <taxon>Kitasatosporales</taxon>
        <taxon>Carbonactinosporaceae</taxon>
        <taxon>Carbonactinospora</taxon>
    </lineage>
</organism>
<dbReference type="Proteomes" id="UP000070188">
    <property type="component" value="Unassembled WGS sequence"/>
</dbReference>
<dbReference type="EMBL" id="JYIK01000847">
    <property type="protein sequence ID" value="KWX09291.1"/>
    <property type="molecule type" value="Genomic_DNA"/>
</dbReference>
<dbReference type="RefSeq" id="WP_066887856.1">
    <property type="nucleotide sequence ID" value="NZ_JYIJ01000010.1"/>
</dbReference>
<evidence type="ECO:0000313" key="5">
    <source>
        <dbReference type="Proteomes" id="UP000070188"/>
    </source>
</evidence>
<dbReference type="AlphaFoldDB" id="A0A132MU22"/>
<dbReference type="EMBL" id="JYIJ01000010">
    <property type="protein sequence ID" value="KWX05669.1"/>
    <property type="molecule type" value="Genomic_DNA"/>
</dbReference>
<comment type="caution">
    <text evidence="2">The sequence shown here is derived from an EMBL/GenBank/DDBJ whole genome shotgun (WGS) entry which is preliminary data.</text>
</comment>
<reference evidence="2" key="3">
    <citation type="submission" date="2015-04" db="EMBL/GenBank/DDBJ databases">
        <title>Physiological reanalysis, assessment of diazotrophy, and genome sequences of multiple isolates of Streptomyces thermoautotrophicus.</title>
        <authorList>
            <person name="MacKellar D.C."/>
            <person name="Lieber L."/>
            <person name="Norman J."/>
            <person name="Bolger A."/>
            <person name="Tobin C."/>
            <person name="Murray J.W."/>
            <person name="Woodward J."/>
            <person name="Friesen M."/>
            <person name="Prell J."/>
        </authorList>
    </citation>
    <scope>NUCLEOTIDE SEQUENCE [LARGE SCALE GENOMIC DNA]</scope>
    <source>
        <strain evidence="2">H1</strain>
    </source>
</reference>
<evidence type="ECO:0000313" key="7">
    <source>
        <dbReference type="Proteomes" id="UP000070659"/>
    </source>
</evidence>